<feature type="compositionally biased region" description="Polar residues" evidence="1">
    <location>
        <begin position="54"/>
        <end position="66"/>
    </location>
</feature>
<organism evidence="2 3">
    <name type="scientific">Botrytis galanthina</name>
    <dbReference type="NCBI Taxonomy" id="278940"/>
    <lineage>
        <taxon>Eukaryota</taxon>
        <taxon>Fungi</taxon>
        <taxon>Dikarya</taxon>
        <taxon>Ascomycota</taxon>
        <taxon>Pezizomycotina</taxon>
        <taxon>Leotiomycetes</taxon>
        <taxon>Helotiales</taxon>
        <taxon>Sclerotiniaceae</taxon>
        <taxon>Botrytis</taxon>
    </lineage>
</organism>
<reference evidence="2 3" key="1">
    <citation type="submission" date="2017-12" db="EMBL/GenBank/DDBJ databases">
        <title>Comparative genomics of Botrytis spp.</title>
        <authorList>
            <person name="Valero-Jimenez C.A."/>
            <person name="Tapia P."/>
            <person name="Veloso J."/>
            <person name="Silva-Moreno E."/>
            <person name="Staats M."/>
            <person name="Valdes J.H."/>
            <person name="Van Kan J.A.L."/>
        </authorList>
    </citation>
    <scope>NUCLEOTIDE SEQUENCE [LARGE SCALE GENOMIC DNA]</scope>
    <source>
        <strain evidence="2 3">MUCL435</strain>
    </source>
</reference>
<dbReference type="AlphaFoldDB" id="A0A4S8QRC1"/>
<evidence type="ECO:0000256" key="1">
    <source>
        <dbReference type="SAM" id="MobiDB-lite"/>
    </source>
</evidence>
<protein>
    <submittedName>
        <fullName evidence="2">Uncharacterized protein</fullName>
    </submittedName>
</protein>
<feature type="region of interest" description="Disordered" evidence="1">
    <location>
        <begin position="54"/>
        <end position="79"/>
    </location>
</feature>
<name>A0A4S8QRC1_9HELO</name>
<comment type="caution">
    <text evidence="2">The sequence shown here is derived from an EMBL/GenBank/DDBJ whole genome shotgun (WGS) entry which is preliminary data.</text>
</comment>
<accession>A0A4S8QRC1</accession>
<dbReference type="Proteomes" id="UP000308671">
    <property type="component" value="Unassembled WGS sequence"/>
</dbReference>
<evidence type="ECO:0000313" key="2">
    <source>
        <dbReference type="EMBL" id="THV47558.1"/>
    </source>
</evidence>
<evidence type="ECO:0000313" key="3">
    <source>
        <dbReference type="Proteomes" id="UP000308671"/>
    </source>
</evidence>
<proteinExistence type="predicted"/>
<keyword evidence="3" id="KW-1185">Reference proteome</keyword>
<gene>
    <name evidence="2" type="ORF">BGAL_0303g00110</name>
</gene>
<sequence length="79" mass="8683">MSMKQERNNVQVAVVNAALETAASFPAAHRSTLYIGESSTRPFIEHSTLLINQRPTRKSANVNDTSMKFPMKGPAHLGE</sequence>
<dbReference type="EMBL" id="PQXL01000303">
    <property type="protein sequence ID" value="THV47558.1"/>
    <property type="molecule type" value="Genomic_DNA"/>
</dbReference>